<dbReference type="Proteomes" id="UP001081283">
    <property type="component" value="Unassembled WGS sequence"/>
</dbReference>
<gene>
    <name evidence="7" type="ORF">OEG82_05240</name>
</gene>
<keyword evidence="2 4" id="KW-0560">Oxidoreductase</keyword>
<dbReference type="Pfam" id="PF00389">
    <property type="entry name" value="2-Hacid_dh"/>
    <property type="match status" value="1"/>
</dbReference>
<feature type="domain" description="D-isomer specific 2-hydroxyacid dehydrogenase NAD-binding" evidence="6">
    <location>
        <begin position="119"/>
        <end position="288"/>
    </location>
</feature>
<dbReference type="InterPro" id="IPR006140">
    <property type="entry name" value="D-isomer_DH_NAD-bd"/>
</dbReference>
<evidence type="ECO:0000256" key="1">
    <source>
        <dbReference type="ARBA" id="ARBA00005854"/>
    </source>
</evidence>
<evidence type="ECO:0000259" key="6">
    <source>
        <dbReference type="Pfam" id="PF02826"/>
    </source>
</evidence>
<protein>
    <submittedName>
        <fullName evidence="7">Hydroxyacid dehydrogenase</fullName>
    </submittedName>
</protein>
<dbReference type="InterPro" id="IPR029753">
    <property type="entry name" value="D-isomer_DH_CS"/>
</dbReference>
<reference evidence="7" key="1">
    <citation type="submission" date="2022-10" db="EMBL/GenBank/DDBJ databases">
        <title>Hoeflea sp. J2-29, isolated from marine algae.</title>
        <authorList>
            <person name="Kristyanto S."/>
            <person name="Kim J.M."/>
            <person name="Jeon C.O."/>
        </authorList>
    </citation>
    <scope>NUCLEOTIDE SEQUENCE</scope>
    <source>
        <strain evidence="7">J2-29</strain>
    </source>
</reference>
<dbReference type="PANTHER" id="PTHR42789:SF1">
    <property type="entry name" value="D-ISOMER SPECIFIC 2-HYDROXYACID DEHYDROGENASE FAMILY PROTEIN (AFU_ORTHOLOGUE AFUA_6G10090)"/>
    <property type="match status" value="1"/>
</dbReference>
<evidence type="ECO:0000313" key="7">
    <source>
        <dbReference type="EMBL" id="MCY0093427.1"/>
    </source>
</evidence>
<comment type="similarity">
    <text evidence="1 4">Belongs to the D-isomer specific 2-hydroxyacid dehydrogenase family.</text>
</comment>
<evidence type="ECO:0000256" key="3">
    <source>
        <dbReference type="ARBA" id="ARBA00023027"/>
    </source>
</evidence>
<dbReference type="InterPro" id="IPR050857">
    <property type="entry name" value="D-2-hydroxyacid_DH"/>
</dbReference>
<dbReference type="SUPFAM" id="SSF51735">
    <property type="entry name" value="NAD(P)-binding Rossmann-fold domains"/>
    <property type="match status" value="1"/>
</dbReference>
<keyword evidence="8" id="KW-1185">Reference proteome</keyword>
<dbReference type="InterPro" id="IPR006139">
    <property type="entry name" value="D-isomer_2_OHA_DH_cat_dom"/>
</dbReference>
<dbReference type="PROSITE" id="PS00671">
    <property type="entry name" value="D_2_HYDROXYACID_DH_3"/>
    <property type="match status" value="1"/>
</dbReference>
<evidence type="ECO:0000256" key="2">
    <source>
        <dbReference type="ARBA" id="ARBA00023002"/>
    </source>
</evidence>
<dbReference type="SUPFAM" id="SSF52283">
    <property type="entry name" value="Formate/glycerate dehydrogenase catalytic domain-like"/>
    <property type="match status" value="1"/>
</dbReference>
<comment type="caution">
    <text evidence="7">The sequence shown here is derived from an EMBL/GenBank/DDBJ whole genome shotgun (WGS) entry which is preliminary data.</text>
</comment>
<dbReference type="EMBL" id="JAOVZQ010000001">
    <property type="protein sequence ID" value="MCY0093427.1"/>
    <property type="molecule type" value="Genomic_DNA"/>
</dbReference>
<sequence>MSKPSHILLTHPVTARANWYGETALAALREAGEVILNDAEKIFTPEQLIAAAKGCKVIVLDRQTPVGAREFAALPDLLAVVRSGVDIRYIDVAAASEAGVLVTRTPAGYVDSTAELVLGHIINAARRIPDYVTGYREGHVPGPLQGVELAGKTVGLIGYGRIARRLTEILHVMNMRVLAHDPFTTVTAPAVAAELDSVVEQSDFLVPLLIASDDTRGLISAQRIARMKHGAFLVNCSRGDVIDEVALVAALDSGRLAGVAMDVGCAPDNMPTPELAARRDVIATPHIGNLTREAQSRQPLNTVAQTRAVLSGSMPDHAINPDCDLRLRRLAKA</sequence>
<proteinExistence type="inferred from homology"/>
<evidence type="ECO:0000256" key="4">
    <source>
        <dbReference type="RuleBase" id="RU003719"/>
    </source>
</evidence>
<feature type="domain" description="D-isomer specific 2-hydroxyacid dehydrogenase catalytic" evidence="5">
    <location>
        <begin position="24"/>
        <end position="320"/>
    </location>
</feature>
<dbReference type="Pfam" id="PF02826">
    <property type="entry name" value="2-Hacid_dh_C"/>
    <property type="match status" value="1"/>
</dbReference>
<accession>A0ABT3YC19</accession>
<dbReference type="Gene3D" id="3.40.50.720">
    <property type="entry name" value="NAD(P)-binding Rossmann-like Domain"/>
    <property type="match status" value="2"/>
</dbReference>
<evidence type="ECO:0000259" key="5">
    <source>
        <dbReference type="Pfam" id="PF00389"/>
    </source>
</evidence>
<keyword evidence="3" id="KW-0520">NAD</keyword>
<dbReference type="RefSeq" id="WP_267611382.1">
    <property type="nucleotide sequence ID" value="NZ_JAOVZQ010000001.1"/>
</dbReference>
<dbReference type="PANTHER" id="PTHR42789">
    <property type="entry name" value="D-ISOMER SPECIFIC 2-HYDROXYACID DEHYDROGENASE FAMILY PROTEIN (AFU_ORTHOLOGUE AFUA_6G10090)"/>
    <property type="match status" value="1"/>
</dbReference>
<organism evidence="7 8">
    <name type="scientific">Hoeflea ulvae</name>
    <dbReference type="NCBI Taxonomy" id="2983764"/>
    <lineage>
        <taxon>Bacteria</taxon>
        <taxon>Pseudomonadati</taxon>
        <taxon>Pseudomonadota</taxon>
        <taxon>Alphaproteobacteria</taxon>
        <taxon>Hyphomicrobiales</taxon>
        <taxon>Rhizobiaceae</taxon>
        <taxon>Hoeflea</taxon>
    </lineage>
</organism>
<dbReference type="InterPro" id="IPR036291">
    <property type="entry name" value="NAD(P)-bd_dom_sf"/>
</dbReference>
<evidence type="ECO:0000313" key="8">
    <source>
        <dbReference type="Proteomes" id="UP001081283"/>
    </source>
</evidence>
<name>A0ABT3YC19_9HYPH</name>